<accession>A0A402DMK1</accession>
<proteinExistence type="predicted"/>
<evidence type="ECO:0000313" key="1">
    <source>
        <dbReference type="EMBL" id="GCE75354.1"/>
    </source>
</evidence>
<dbReference type="EMBL" id="BIMR01000021">
    <property type="protein sequence ID" value="GCE75354.1"/>
    <property type="molecule type" value="Genomic_DNA"/>
</dbReference>
<comment type="caution">
    <text evidence="1">The sequence shown here is derived from an EMBL/GenBank/DDBJ whole genome shotgun (WGS) entry which is preliminary data.</text>
</comment>
<keyword evidence="2" id="KW-1185">Reference proteome</keyword>
<dbReference type="Proteomes" id="UP000289954">
    <property type="component" value="Unassembled WGS sequence"/>
</dbReference>
<protein>
    <submittedName>
        <fullName evidence="1">Uncharacterized protein</fullName>
    </submittedName>
</protein>
<name>A0A402DMK1_9CELL</name>
<gene>
    <name evidence="1" type="ORF">CBZ_04100</name>
</gene>
<reference evidence="1 2" key="1">
    <citation type="submission" date="2019-01" db="EMBL/GenBank/DDBJ databases">
        <title>Draft genome sequence of Cellulomonas takizawaensis strain TKZ-21.</title>
        <authorList>
            <person name="Yamamura H."/>
            <person name="Hayashi T."/>
            <person name="Hamada M."/>
            <person name="Serisawa Y."/>
            <person name="Matsuyama K."/>
            <person name="Nakagawa Y."/>
            <person name="Otoguro M."/>
            <person name="Yanagida F."/>
            <person name="Hayakawa M."/>
        </authorList>
    </citation>
    <scope>NUCLEOTIDE SEQUENCE [LARGE SCALE GENOMIC DNA]</scope>
    <source>
        <strain evidence="1 2">NBRC12680</strain>
    </source>
</reference>
<evidence type="ECO:0000313" key="2">
    <source>
        <dbReference type="Proteomes" id="UP000289954"/>
    </source>
</evidence>
<organism evidence="1 2">
    <name type="scientific">Cellulomonas biazotea</name>
    <dbReference type="NCBI Taxonomy" id="1709"/>
    <lineage>
        <taxon>Bacteria</taxon>
        <taxon>Bacillati</taxon>
        <taxon>Actinomycetota</taxon>
        <taxon>Actinomycetes</taxon>
        <taxon>Micrococcales</taxon>
        <taxon>Cellulomonadaceae</taxon>
        <taxon>Cellulomonas</taxon>
    </lineage>
</organism>
<sequence>MVLLNVLLMWAWPWETFFFSLRRGLRTELRVLGGICFFSRGLQVAGPASRDARTGRCVILAGRSGYLRPAFFLPATVRFGPLRVRALVFVR</sequence>
<dbReference type="AlphaFoldDB" id="A0A402DMK1"/>